<feature type="transmembrane region" description="Helical" evidence="1">
    <location>
        <begin position="81"/>
        <end position="100"/>
    </location>
</feature>
<evidence type="ECO:0000313" key="3">
    <source>
        <dbReference type="Proteomes" id="UP000235786"/>
    </source>
</evidence>
<feature type="transmembrane region" description="Helical" evidence="1">
    <location>
        <begin position="450"/>
        <end position="473"/>
    </location>
</feature>
<evidence type="ECO:0000256" key="1">
    <source>
        <dbReference type="SAM" id="Phobius"/>
    </source>
</evidence>
<dbReference type="EMBL" id="KZ613945">
    <property type="protein sequence ID" value="PMD40929.1"/>
    <property type="molecule type" value="Genomic_DNA"/>
</dbReference>
<dbReference type="Proteomes" id="UP000235786">
    <property type="component" value="Unassembled WGS sequence"/>
</dbReference>
<proteinExistence type="predicted"/>
<keyword evidence="1" id="KW-0812">Transmembrane</keyword>
<protein>
    <submittedName>
        <fullName evidence="2">Uncharacterized protein</fullName>
    </submittedName>
</protein>
<name>A0A2J6RQY9_HYAVF</name>
<evidence type="ECO:0000313" key="2">
    <source>
        <dbReference type="EMBL" id="PMD40929.1"/>
    </source>
</evidence>
<sequence>MEQEIKSEYATTEKVVKETPSYETARIGEPWVPGIFKRFPWRGLLALVGVAICSLGPVAILKDSDGKPTATWPDRKHPIQPAVLLSICAAVGNTLLRYALFQGWTIAWWVEALRGSTVGDLHRHWEYGTSVLASITSARHFNRIALATLIASIVVIDGPLLQKATSSTTQSLASRANITVQISPNSLPVGYTAVMTGHSGTVFPKFDFIQDVMTGFNSRTAIQLNYTGCNGVCNTTLQAAGFDVHCSHSTQPYNVSEYDAGTSYGMGSTNITFNDDGYDGLIRVKTAYKSTPGCIGNLVVSDCQYNIAQVNYPVLLSNGTVDLLPAGANDTIKVWQLYQEVYGLGQWPSTLGGIWSVAHTQYESSTNFYIDGTPLSLMYTGAIPIQYLVANSSTLGTCDMYWTDPTPDIISGIRELGFRTAIVATNITTNQISEATEIAVVQVYVSHYHYLGGALLVMLLGVVLVFPTFLGWWHLGRKMSLSPIEIAKAFNAPLLEGFRTNREVKKILKEAGELEVVYGEVVMPGSEGEKKSLQMANPEFAIRPRANFTYAG</sequence>
<keyword evidence="1" id="KW-0472">Membrane</keyword>
<dbReference type="Pfam" id="PF11374">
    <property type="entry name" value="DUF3176"/>
    <property type="match status" value="1"/>
</dbReference>
<keyword evidence="3" id="KW-1185">Reference proteome</keyword>
<feature type="transmembrane region" description="Helical" evidence="1">
    <location>
        <begin position="43"/>
        <end position="61"/>
    </location>
</feature>
<accession>A0A2J6RQY9</accession>
<dbReference type="PANTHER" id="PTHR37576">
    <property type="entry name" value="DEFECT AT LOW TEMPERATURE PROTEIN 1"/>
    <property type="match status" value="1"/>
</dbReference>
<reference evidence="2 3" key="1">
    <citation type="submission" date="2016-04" db="EMBL/GenBank/DDBJ databases">
        <title>A degradative enzymes factory behind the ericoid mycorrhizal symbiosis.</title>
        <authorList>
            <consortium name="DOE Joint Genome Institute"/>
            <person name="Martino E."/>
            <person name="Morin E."/>
            <person name="Grelet G."/>
            <person name="Kuo A."/>
            <person name="Kohler A."/>
            <person name="Daghino S."/>
            <person name="Barry K."/>
            <person name="Choi C."/>
            <person name="Cichocki N."/>
            <person name="Clum A."/>
            <person name="Copeland A."/>
            <person name="Hainaut M."/>
            <person name="Haridas S."/>
            <person name="Labutti K."/>
            <person name="Lindquist E."/>
            <person name="Lipzen A."/>
            <person name="Khouja H.-R."/>
            <person name="Murat C."/>
            <person name="Ohm R."/>
            <person name="Olson A."/>
            <person name="Spatafora J."/>
            <person name="Veneault-Fourrey C."/>
            <person name="Henrissat B."/>
            <person name="Grigoriev I."/>
            <person name="Martin F."/>
            <person name="Perotto S."/>
        </authorList>
    </citation>
    <scope>NUCLEOTIDE SEQUENCE [LARGE SCALE GENOMIC DNA]</scope>
    <source>
        <strain evidence="2 3">F</strain>
    </source>
</reference>
<dbReference type="OrthoDB" id="5357734at2759"/>
<gene>
    <name evidence="2" type="ORF">L207DRAFT_583100</name>
</gene>
<dbReference type="PANTHER" id="PTHR37576:SF2">
    <property type="entry name" value="DEFECT AT LOW TEMPERATURE PROTEIN 1"/>
    <property type="match status" value="1"/>
</dbReference>
<keyword evidence="1" id="KW-1133">Transmembrane helix</keyword>
<dbReference type="InterPro" id="IPR021514">
    <property type="entry name" value="DUF3176"/>
</dbReference>
<dbReference type="AlphaFoldDB" id="A0A2J6RQY9"/>
<organism evidence="2 3">
    <name type="scientific">Hyaloscypha variabilis (strain UAMH 11265 / GT02V1 / F)</name>
    <name type="common">Meliniomyces variabilis</name>
    <dbReference type="NCBI Taxonomy" id="1149755"/>
    <lineage>
        <taxon>Eukaryota</taxon>
        <taxon>Fungi</taxon>
        <taxon>Dikarya</taxon>
        <taxon>Ascomycota</taxon>
        <taxon>Pezizomycotina</taxon>
        <taxon>Leotiomycetes</taxon>
        <taxon>Helotiales</taxon>
        <taxon>Hyaloscyphaceae</taxon>
        <taxon>Hyaloscypha</taxon>
        <taxon>Hyaloscypha variabilis</taxon>
    </lineage>
</organism>
<dbReference type="STRING" id="1149755.A0A2J6RQY9"/>